<gene>
    <name evidence="1" type="ORF">K3G42_032187</name>
</gene>
<evidence type="ECO:0000313" key="1">
    <source>
        <dbReference type="EMBL" id="KAH7993741.1"/>
    </source>
</evidence>
<dbReference type="EMBL" id="CM037616">
    <property type="protein sequence ID" value="KAH7993741.1"/>
    <property type="molecule type" value="Genomic_DNA"/>
</dbReference>
<protein>
    <submittedName>
        <fullName evidence="1">Uncharacterized protein</fullName>
    </submittedName>
</protein>
<name>A0ACB8EMU1_9SAUR</name>
<organism evidence="1 2">
    <name type="scientific">Sphaerodactylus townsendi</name>
    <dbReference type="NCBI Taxonomy" id="933632"/>
    <lineage>
        <taxon>Eukaryota</taxon>
        <taxon>Metazoa</taxon>
        <taxon>Chordata</taxon>
        <taxon>Craniata</taxon>
        <taxon>Vertebrata</taxon>
        <taxon>Euteleostomi</taxon>
        <taxon>Lepidosauria</taxon>
        <taxon>Squamata</taxon>
        <taxon>Bifurcata</taxon>
        <taxon>Gekkota</taxon>
        <taxon>Sphaerodactylidae</taxon>
        <taxon>Sphaerodactylus</taxon>
    </lineage>
</organism>
<accession>A0ACB8EMU1</accession>
<sequence>MPEAGGQLLPRPEGEVRLMVCRVHPGPSARPGAALRKTLVALDVVCLLADDGVNLGFLVFDVQLLNS</sequence>
<keyword evidence="2" id="KW-1185">Reference proteome</keyword>
<evidence type="ECO:0000313" key="2">
    <source>
        <dbReference type="Proteomes" id="UP000827872"/>
    </source>
</evidence>
<dbReference type="Proteomes" id="UP000827872">
    <property type="component" value="Linkage Group LG03"/>
</dbReference>
<comment type="caution">
    <text evidence="1">The sequence shown here is derived from an EMBL/GenBank/DDBJ whole genome shotgun (WGS) entry which is preliminary data.</text>
</comment>
<proteinExistence type="predicted"/>
<reference evidence="1" key="1">
    <citation type="submission" date="2021-08" db="EMBL/GenBank/DDBJ databases">
        <title>The first chromosome-level gecko genome reveals the dynamic sex chromosomes of Neotropical dwarf geckos (Sphaerodactylidae: Sphaerodactylus).</title>
        <authorList>
            <person name="Pinto B.J."/>
            <person name="Keating S.E."/>
            <person name="Gamble T."/>
        </authorList>
    </citation>
    <scope>NUCLEOTIDE SEQUENCE</scope>
    <source>
        <strain evidence="1">TG3544</strain>
    </source>
</reference>